<dbReference type="Proteomes" id="UP000821865">
    <property type="component" value="Chromosome 7"/>
</dbReference>
<proteinExistence type="predicted"/>
<gene>
    <name evidence="1" type="ORF">HPB49_020346</name>
</gene>
<sequence>MDERPGLACVAVGLQVVPPWQRRQQRHSMAYAASPILCFADCLSPAGPIDVSAAHYHPVNSHEPACWPTPLTENPCSPAWRADALPDGEPGRDLPGSAADDSSLLVCTVNFNGQRHLMAESSRKRKSSKSSRSSASAKSISSKSKDSDEDVTHKHRTASLTEVLASRTSATSMMTDRSEVPTVSRLSKRPPSRKTFSIYKIVEPTTTEASRTARKIKVIVLLAALALLLLLVGVFLAAYLYTSETTRRKVAICTTEDCTAFGLELKAAINKAVDPCHDFHAYVCGSWNDPGRWQSTEARMRAAALDSALKEVTDDQSQASKAAQFFHSCNRAEADVKENLGQFTEFRSSLGLTWPDLSTQEGKHPLDIMVNLALNWQMNFLFDMNVIIVRESPTLLVTRGHLDVAWEQDMRDPRTLQNYEIYLNDYYEILGVNGSRVGIETADLMQIEKDIVDAKVHFLYDAPRQDWFKISALDGKTPAVPAGLWLNVLTKQDKQFNWTNDNTVIVEDARILESTDNLLKNFTRERLIIGLSWIFIQTHLWAVNGVPSIRFRGTYSELTTMKEHSCMTYVDSLLGLSSASKMMTNRYGNAASRLHAYSLLHRVNENTKRLVKNLTWMDEESRRVAFLKLDRMARVLMPADSFFNKKERDALYSVFPDMNGKTFMTNLLAASEVYRQLRNHERFSDVYSVRMFPRFGREFYLYMPNVMTLAIGDLGPPLFYRNATLAIQYGGLGSFVGREMVKSLDDIGITVDAAGVRGQWLKPAAAAVHASKANCDVRPTVDRTQWRPLRVFPAVAGLEVAYASYKAAVKVDYRSLEDLRVIQLQEFEDKQVFFLAFCYSLCSKHPQTMGDACNVPVKNSPQFAEAFHCPANSPMNPPKKCTFFEN</sequence>
<reference evidence="1" key="1">
    <citation type="submission" date="2020-05" db="EMBL/GenBank/DDBJ databases">
        <title>Large-scale comparative analyses of tick genomes elucidate their genetic diversity and vector capacities.</title>
        <authorList>
            <person name="Jia N."/>
            <person name="Wang J."/>
            <person name="Shi W."/>
            <person name="Du L."/>
            <person name="Sun Y."/>
            <person name="Zhan W."/>
            <person name="Jiang J."/>
            <person name="Wang Q."/>
            <person name="Zhang B."/>
            <person name="Ji P."/>
            <person name="Sakyi L.B."/>
            <person name="Cui X."/>
            <person name="Yuan T."/>
            <person name="Jiang B."/>
            <person name="Yang W."/>
            <person name="Lam T.T.-Y."/>
            <person name="Chang Q."/>
            <person name="Ding S."/>
            <person name="Wang X."/>
            <person name="Zhu J."/>
            <person name="Ruan X."/>
            <person name="Zhao L."/>
            <person name="Wei J."/>
            <person name="Que T."/>
            <person name="Du C."/>
            <person name="Cheng J."/>
            <person name="Dai P."/>
            <person name="Han X."/>
            <person name="Huang E."/>
            <person name="Gao Y."/>
            <person name="Liu J."/>
            <person name="Shao H."/>
            <person name="Ye R."/>
            <person name="Li L."/>
            <person name="Wei W."/>
            <person name="Wang X."/>
            <person name="Wang C."/>
            <person name="Yang T."/>
            <person name="Huo Q."/>
            <person name="Li W."/>
            <person name="Guo W."/>
            <person name="Chen H."/>
            <person name="Zhou L."/>
            <person name="Ni X."/>
            <person name="Tian J."/>
            <person name="Zhou Y."/>
            <person name="Sheng Y."/>
            <person name="Liu T."/>
            <person name="Pan Y."/>
            <person name="Xia L."/>
            <person name="Li J."/>
            <person name="Zhao F."/>
            <person name="Cao W."/>
        </authorList>
    </citation>
    <scope>NUCLEOTIDE SEQUENCE</scope>
    <source>
        <strain evidence="1">Dsil-2018</strain>
    </source>
</reference>
<evidence type="ECO:0000313" key="1">
    <source>
        <dbReference type="EMBL" id="KAH7942089.1"/>
    </source>
</evidence>
<keyword evidence="2" id="KW-1185">Reference proteome</keyword>
<organism evidence="1 2">
    <name type="scientific">Dermacentor silvarum</name>
    <name type="common">Tick</name>
    <dbReference type="NCBI Taxonomy" id="543639"/>
    <lineage>
        <taxon>Eukaryota</taxon>
        <taxon>Metazoa</taxon>
        <taxon>Ecdysozoa</taxon>
        <taxon>Arthropoda</taxon>
        <taxon>Chelicerata</taxon>
        <taxon>Arachnida</taxon>
        <taxon>Acari</taxon>
        <taxon>Parasitiformes</taxon>
        <taxon>Ixodida</taxon>
        <taxon>Ixodoidea</taxon>
        <taxon>Ixodidae</taxon>
        <taxon>Rhipicephalinae</taxon>
        <taxon>Dermacentor</taxon>
    </lineage>
</organism>
<name>A0ACB8CHB2_DERSI</name>
<protein>
    <submittedName>
        <fullName evidence="1">Uncharacterized protein</fullName>
    </submittedName>
</protein>
<dbReference type="EMBL" id="CM023476">
    <property type="protein sequence ID" value="KAH7942089.1"/>
    <property type="molecule type" value="Genomic_DNA"/>
</dbReference>
<evidence type="ECO:0000313" key="2">
    <source>
        <dbReference type="Proteomes" id="UP000821865"/>
    </source>
</evidence>
<comment type="caution">
    <text evidence="1">The sequence shown here is derived from an EMBL/GenBank/DDBJ whole genome shotgun (WGS) entry which is preliminary data.</text>
</comment>
<accession>A0ACB8CHB2</accession>